<dbReference type="AlphaFoldDB" id="A0A814BG44"/>
<reference evidence="1" key="1">
    <citation type="submission" date="2021-02" db="EMBL/GenBank/DDBJ databases">
        <authorList>
            <person name="Nowell W R."/>
        </authorList>
    </citation>
    <scope>NUCLEOTIDE SEQUENCE</scope>
</reference>
<dbReference type="Proteomes" id="UP000663828">
    <property type="component" value="Unassembled WGS sequence"/>
</dbReference>
<name>A0A814BG44_ADIRI</name>
<gene>
    <name evidence="1" type="ORF">XAT740_LOCUS9458</name>
</gene>
<evidence type="ECO:0000313" key="1">
    <source>
        <dbReference type="EMBL" id="CAF0928825.1"/>
    </source>
</evidence>
<comment type="caution">
    <text evidence="1">The sequence shown here is derived from an EMBL/GenBank/DDBJ whole genome shotgun (WGS) entry which is preliminary data.</text>
</comment>
<keyword evidence="2" id="KW-1185">Reference proteome</keyword>
<dbReference type="EMBL" id="CAJNOR010000487">
    <property type="protein sequence ID" value="CAF0928825.1"/>
    <property type="molecule type" value="Genomic_DNA"/>
</dbReference>
<organism evidence="1 2">
    <name type="scientific">Adineta ricciae</name>
    <name type="common">Rotifer</name>
    <dbReference type="NCBI Taxonomy" id="249248"/>
    <lineage>
        <taxon>Eukaryota</taxon>
        <taxon>Metazoa</taxon>
        <taxon>Spiralia</taxon>
        <taxon>Gnathifera</taxon>
        <taxon>Rotifera</taxon>
        <taxon>Eurotatoria</taxon>
        <taxon>Bdelloidea</taxon>
        <taxon>Adinetida</taxon>
        <taxon>Adinetidae</taxon>
        <taxon>Adineta</taxon>
    </lineage>
</organism>
<protein>
    <submittedName>
        <fullName evidence="1">Uncharacterized protein</fullName>
    </submittedName>
</protein>
<sequence length="138" mass="15643">METSHTVCCFDPRSIGVLFLVYLRLPTQVINQVASHSITSYWTTRPFNKNVSKQISENYRISLSQCIDWSRISDSNTRQQMMNDKLRPIFKGHSDGRNPLSGQINLLSIKAPKTSSAVDNQPPTLNKARHSCCAVIYQ</sequence>
<proteinExistence type="predicted"/>
<accession>A0A814BG44</accession>
<evidence type="ECO:0000313" key="2">
    <source>
        <dbReference type="Proteomes" id="UP000663828"/>
    </source>
</evidence>